<accession>A0A4D9E0C9</accession>
<gene>
    <name evidence="1" type="ORF">DR999_PMT15998</name>
</gene>
<proteinExistence type="predicted"/>
<sequence length="127" mass="15289">MHHYLRHSCEMLEGDQTYTQRICRLPRRVFIGNEGLKEMIIFPISAFSDKLWIFAATPKEITHKNVQMYFIFRLGTNQPPHKTLQALNIETDRHKDYLYFWDLNQEETLLVKVQLYIKQTLFSRVLQ</sequence>
<evidence type="ECO:0000313" key="2">
    <source>
        <dbReference type="Proteomes" id="UP000297703"/>
    </source>
</evidence>
<comment type="caution">
    <text evidence="1">The sequence shown here is derived from an EMBL/GenBank/DDBJ whole genome shotgun (WGS) entry which is preliminary data.</text>
</comment>
<organism evidence="1 2">
    <name type="scientific">Platysternon megacephalum</name>
    <name type="common">big-headed turtle</name>
    <dbReference type="NCBI Taxonomy" id="55544"/>
    <lineage>
        <taxon>Eukaryota</taxon>
        <taxon>Metazoa</taxon>
        <taxon>Chordata</taxon>
        <taxon>Craniata</taxon>
        <taxon>Vertebrata</taxon>
        <taxon>Euteleostomi</taxon>
        <taxon>Archelosauria</taxon>
        <taxon>Testudinata</taxon>
        <taxon>Testudines</taxon>
        <taxon>Cryptodira</taxon>
        <taxon>Durocryptodira</taxon>
        <taxon>Testudinoidea</taxon>
        <taxon>Platysternidae</taxon>
        <taxon>Platysternon</taxon>
    </lineage>
</organism>
<protein>
    <submittedName>
        <fullName evidence="1">Unconventional myosin-Ic</fullName>
    </submittedName>
</protein>
<evidence type="ECO:0000313" key="1">
    <source>
        <dbReference type="EMBL" id="TFK01758.1"/>
    </source>
</evidence>
<keyword evidence="2" id="KW-1185">Reference proteome</keyword>
<dbReference type="EMBL" id="QXTE01000214">
    <property type="protein sequence ID" value="TFK01758.1"/>
    <property type="molecule type" value="Genomic_DNA"/>
</dbReference>
<dbReference type="AlphaFoldDB" id="A0A4D9E0C9"/>
<dbReference type="Proteomes" id="UP000297703">
    <property type="component" value="Unassembled WGS sequence"/>
</dbReference>
<name>A0A4D9E0C9_9SAUR</name>
<reference evidence="1 2" key="1">
    <citation type="submission" date="2019-04" db="EMBL/GenBank/DDBJ databases">
        <title>Draft genome of the big-headed turtle Platysternon megacephalum.</title>
        <authorList>
            <person name="Gong S."/>
        </authorList>
    </citation>
    <scope>NUCLEOTIDE SEQUENCE [LARGE SCALE GENOMIC DNA]</scope>
    <source>
        <strain evidence="1">DO16091913</strain>
        <tissue evidence="1">Muscle</tissue>
    </source>
</reference>
<reference evidence="1 2" key="2">
    <citation type="submission" date="2019-04" db="EMBL/GenBank/DDBJ databases">
        <title>The genome sequence of big-headed turtle.</title>
        <authorList>
            <person name="Gong S."/>
        </authorList>
    </citation>
    <scope>NUCLEOTIDE SEQUENCE [LARGE SCALE GENOMIC DNA]</scope>
    <source>
        <strain evidence="1">DO16091913</strain>
        <tissue evidence="1">Muscle</tissue>
    </source>
</reference>